<name>A0A136Q5X2_9FIRM</name>
<proteinExistence type="predicted"/>
<dbReference type="OrthoDB" id="1683231at2"/>
<dbReference type="Proteomes" id="UP000070366">
    <property type="component" value="Unassembled WGS sequence"/>
</dbReference>
<protein>
    <recommendedName>
        <fullName evidence="3">GerMN domain-containing protein</fullName>
    </recommendedName>
</protein>
<dbReference type="STRING" id="626937.HMPREF3293_00813"/>
<keyword evidence="2" id="KW-1185">Reference proteome</keyword>
<dbReference type="PROSITE" id="PS51257">
    <property type="entry name" value="PROKAR_LIPOPROTEIN"/>
    <property type="match status" value="1"/>
</dbReference>
<evidence type="ECO:0000313" key="1">
    <source>
        <dbReference type="EMBL" id="KXK66078.1"/>
    </source>
</evidence>
<gene>
    <name evidence="1" type="ORF">HMPREF3293_00813</name>
</gene>
<dbReference type="AlphaFoldDB" id="A0A136Q5X2"/>
<reference evidence="2" key="1">
    <citation type="submission" date="2016-02" db="EMBL/GenBank/DDBJ databases">
        <authorList>
            <person name="Mitreva M."/>
            <person name="Pepin K.H."/>
            <person name="Mihindukulasuriya K.A."/>
            <person name="Fulton R."/>
            <person name="Fronick C."/>
            <person name="O'Laughlin M."/>
            <person name="Miner T."/>
            <person name="Herter B."/>
            <person name="Rosa B.A."/>
            <person name="Cordes M."/>
            <person name="Tomlinson C."/>
            <person name="Wollam A."/>
            <person name="Palsikar V.B."/>
            <person name="Mardis E.R."/>
            <person name="Wilson R.K."/>
        </authorList>
    </citation>
    <scope>NUCLEOTIDE SEQUENCE [LARGE SCALE GENOMIC DNA]</scope>
    <source>
        <strain evidence="2">DSM 22607</strain>
    </source>
</reference>
<comment type="caution">
    <text evidence="1">The sequence shown here is derived from an EMBL/GenBank/DDBJ whole genome shotgun (WGS) entry which is preliminary data.</text>
</comment>
<evidence type="ECO:0008006" key="3">
    <source>
        <dbReference type="Google" id="ProtNLM"/>
    </source>
</evidence>
<evidence type="ECO:0000313" key="2">
    <source>
        <dbReference type="Proteomes" id="UP000070366"/>
    </source>
</evidence>
<organism evidence="1 2">
    <name type="scientific">Christensenella minuta</name>
    <dbReference type="NCBI Taxonomy" id="626937"/>
    <lineage>
        <taxon>Bacteria</taxon>
        <taxon>Bacillati</taxon>
        <taxon>Bacillota</taxon>
        <taxon>Clostridia</taxon>
        <taxon>Christensenellales</taxon>
        <taxon>Christensenellaceae</taxon>
        <taxon>Christensenella</taxon>
    </lineage>
</organism>
<dbReference type="KEGG" id="cmiu:B1H56_01105"/>
<dbReference type="EMBL" id="LSZW01000047">
    <property type="protein sequence ID" value="KXK66078.1"/>
    <property type="molecule type" value="Genomic_DNA"/>
</dbReference>
<sequence>MKKGITFAVAIIFGMFMFIGCAIDGEKEGTVQSTVTSEPTLMVETTQIPSPMPVQTPGAPQEFTYDDPAQIIVRYHNEETQQEEESTYEIGEDAGNFSALDAVNAVIFGEDKVKANSIVLSEGNLFIDFDNSIYDINMGSSGEGNVLEAIADAYLNNVEEVNAIYYSVNGEDYSSGHIIQGKDQPFKLR</sequence>
<dbReference type="RefSeq" id="WP_066520076.1">
    <property type="nucleotide sequence ID" value="NZ_CABMOF010000003.1"/>
</dbReference>
<accession>A0A136Q5X2</accession>